<sequence length="283" mass="33397">MGRVLSRDDEAVSDREFELTDQDFRFIQWFMHKHAGIYFSDRKRTMVYGRISRQLRRLGLNRFTDYKQLIEQDSEERVGFINSLTTNKTQFFREYHHFEFLENVMFKEWEKQGLKNINVWSAGCSTGEEPYSFASSLFVKKAFDLFQVQIHATDLDTKVLSHAKQGIYSDEAIASIPVKYLQPCFFKGKGAQQGKIKVAKGLQNYINFQQLNLLDEWKWKEPFDLISCRNVMIYFDKQTQEKLISRFYQQLKPHGILFLGHSESVGSCSDLFRHLGKTIYLKQ</sequence>
<dbReference type="SMART" id="SM00138">
    <property type="entry name" value="MeTrc"/>
    <property type="match status" value="1"/>
</dbReference>
<evidence type="ECO:0000313" key="9">
    <source>
        <dbReference type="Proteomes" id="UP001157138"/>
    </source>
</evidence>
<dbReference type="PANTHER" id="PTHR24422">
    <property type="entry name" value="CHEMOTAXIS PROTEIN METHYLTRANSFERASE"/>
    <property type="match status" value="1"/>
</dbReference>
<keyword evidence="9" id="KW-1185">Reference proteome</keyword>
<dbReference type="PRINTS" id="PR00996">
    <property type="entry name" value="CHERMTFRASE"/>
</dbReference>
<dbReference type="EC" id="2.1.1.80" evidence="6"/>
<dbReference type="InterPro" id="IPR050903">
    <property type="entry name" value="Bact_Chemotaxis_MeTrfase"/>
</dbReference>
<dbReference type="InterPro" id="IPR036804">
    <property type="entry name" value="CheR_N_sf"/>
</dbReference>
<reference evidence="9" key="1">
    <citation type="journal article" date="2019" name="Int. J. Syst. Evol. Microbiol.">
        <title>The Global Catalogue of Microorganisms (GCM) 10K type strain sequencing project: providing services to taxonomists for standard genome sequencing and annotation.</title>
        <authorList>
            <consortium name="The Broad Institute Genomics Platform"/>
            <consortium name="The Broad Institute Genome Sequencing Center for Infectious Disease"/>
            <person name="Wu L."/>
            <person name="Ma J."/>
        </authorList>
    </citation>
    <scope>NUCLEOTIDE SEQUENCE [LARGE SCALE GENOMIC DNA]</scope>
    <source>
        <strain evidence="9">NBRC 108723</strain>
    </source>
</reference>
<dbReference type="PIRSF" id="PIRSF000410">
    <property type="entry name" value="CheR"/>
    <property type="match status" value="1"/>
</dbReference>
<protein>
    <recommendedName>
        <fullName evidence="6">Chemotaxis protein methyltransferase</fullName>
        <ecNumber evidence="6">2.1.1.80</ecNumber>
    </recommendedName>
</protein>
<dbReference type="Gene3D" id="3.40.50.150">
    <property type="entry name" value="Vaccinia Virus protein VP39"/>
    <property type="match status" value="1"/>
</dbReference>
<dbReference type="InterPro" id="IPR022641">
    <property type="entry name" value="CheR_N"/>
</dbReference>
<comment type="function">
    <text evidence="2 6">Methylation of the membrane-bound methyl-accepting chemotaxis proteins (MCP) to form gamma-glutamyl methyl ester residues in MCP.</text>
</comment>
<dbReference type="InterPro" id="IPR022642">
    <property type="entry name" value="CheR_C"/>
</dbReference>
<dbReference type="Gene3D" id="1.10.155.10">
    <property type="entry name" value="Chemotaxis receptor methyltransferase CheR, N-terminal domain"/>
    <property type="match status" value="1"/>
</dbReference>
<dbReference type="CDD" id="cd02440">
    <property type="entry name" value="AdoMet_MTases"/>
    <property type="match status" value="1"/>
</dbReference>
<dbReference type="InterPro" id="IPR000780">
    <property type="entry name" value="CheR_MeTrfase"/>
</dbReference>
<dbReference type="Proteomes" id="UP001157138">
    <property type="component" value="Unassembled WGS sequence"/>
</dbReference>
<evidence type="ECO:0000256" key="4">
    <source>
        <dbReference type="ARBA" id="ARBA00022679"/>
    </source>
</evidence>
<evidence type="ECO:0000256" key="1">
    <source>
        <dbReference type="ARBA" id="ARBA00001541"/>
    </source>
</evidence>
<accession>A0ABQ6EUN3</accession>
<dbReference type="RefSeq" id="WP_284190804.1">
    <property type="nucleotide sequence ID" value="NZ_BSPW01000014.1"/>
</dbReference>
<evidence type="ECO:0000313" key="8">
    <source>
        <dbReference type="EMBL" id="GLT16878.1"/>
    </source>
</evidence>
<dbReference type="InterPro" id="IPR029063">
    <property type="entry name" value="SAM-dependent_MTases_sf"/>
</dbReference>
<organism evidence="8 9">
    <name type="scientific">Vibrio zhanjiangensis</name>
    <dbReference type="NCBI Taxonomy" id="1046128"/>
    <lineage>
        <taxon>Bacteria</taxon>
        <taxon>Pseudomonadati</taxon>
        <taxon>Pseudomonadota</taxon>
        <taxon>Gammaproteobacteria</taxon>
        <taxon>Vibrionales</taxon>
        <taxon>Vibrionaceae</taxon>
        <taxon>Vibrio</taxon>
    </lineage>
</organism>
<evidence type="ECO:0000256" key="6">
    <source>
        <dbReference type="PIRNR" id="PIRNR000410"/>
    </source>
</evidence>
<dbReference type="SUPFAM" id="SSF47757">
    <property type="entry name" value="Chemotaxis receptor methyltransferase CheR, N-terminal domain"/>
    <property type="match status" value="1"/>
</dbReference>
<dbReference type="GO" id="GO:0032259">
    <property type="term" value="P:methylation"/>
    <property type="evidence" value="ECO:0007669"/>
    <property type="project" value="UniProtKB-KW"/>
</dbReference>
<keyword evidence="5 6" id="KW-0949">S-adenosyl-L-methionine</keyword>
<feature type="domain" description="CheR-type methyltransferase" evidence="7">
    <location>
        <begin position="12"/>
        <end position="283"/>
    </location>
</feature>
<dbReference type="GO" id="GO:0008168">
    <property type="term" value="F:methyltransferase activity"/>
    <property type="evidence" value="ECO:0007669"/>
    <property type="project" value="UniProtKB-KW"/>
</dbReference>
<dbReference type="PROSITE" id="PS50123">
    <property type="entry name" value="CHER"/>
    <property type="match status" value="1"/>
</dbReference>
<gene>
    <name evidence="8" type="primary">cheR3</name>
    <name evidence="8" type="ORF">GCM10007938_06550</name>
</gene>
<dbReference type="EMBL" id="BSPW01000014">
    <property type="protein sequence ID" value="GLT16878.1"/>
    <property type="molecule type" value="Genomic_DNA"/>
</dbReference>
<evidence type="ECO:0000256" key="3">
    <source>
        <dbReference type="ARBA" id="ARBA00022603"/>
    </source>
</evidence>
<evidence type="ECO:0000256" key="5">
    <source>
        <dbReference type="ARBA" id="ARBA00022691"/>
    </source>
</evidence>
<dbReference type="Pfam" id="PF03705">
    <property type="entry name" value="CheR_N"/>
    <property type="match status" value="1"/>
</dbReference>
<name>A0ABQ6EUN3_9VIBR</name>
<keyword evidence="3 6" id="KW-0489">Methyltransferase</keyword>
<proteinExistence type="predicted"/>
<comment type="catalytic activity">
    <reaction evidence="1 6">
        <text>L-glutamyl-[protein] + S-adenosyl-L-methionine = [protein]-L-glutamate 5-O-methyl ester + S-adenosyl-L-homocysteine</text>
        <dbReference type="Rhea" id="RHEA:24452"/>
        <dbReference type="Rhea" id="RHEA-COMP:10208"/>
        <dbReference type="Rhea" id="RHEA-COMP:10311"/>
        <dbReference type="ChEBI" id="CHEBI:29973"/>
        <dbReference type="ChEBI" id="CHEBI:57856"/>
        <dbReference type="ChEBI" id="CHEBI:59789"/>
        <dbReference type="ChEBI" id="CHEBI:82795"/>
        <dbReference type="EC" id="2.1.1.80"/>
    </reaction>
</comment>
<evidence type="ECO:0000259" key="7">
    <source>
        <dbReference type="PROSITE" id="PS50123"/>
    </source>
</evidence>
<dbReference type="PANTHER" id="PTHR24422:SF19">
    <property type="entry name" value="CHEMOTAXIS PROTEIN METHYLTRANSFERASE"/>
    <property type="match status" value="1"/>
</dbReference>
<evidence type="ECO:0000256" key="2">
    <source>
        <dbReference type="ARBA" id="ARBA00002759"/>
    </source>
</evidence>
<dbReference type="InterPro" id="IPR026024">
    <property type="entry name" value="Chemotaxis_MeTrfase_CheR"/>
</dbReference>
<dbReference type="SUPFAM" id="SSF53335">
    <property type="entry name" value="S-adenosyl-L-methionine-dependent methyltransferases"/>
    <property type="match status" value="1"/>
</dbReference>
<dbReference type="Pfam" id="PF01739">
    <property type="entry name" value="CheR"/>
    <property type="match status" value="1"/>
</dbReference>
<comment type="caution">
    <text evidence="8">The sequence shown here is derived from an EMBL/GenBank/DDBJ whole genome shotgun (WGS) entry which is preliminary data.</text>
</comment>
<keyword evidence="4 6" id="KW-0808">Transferase</keyword>